<dbReference type="Pfam" id="PF08395">
    <property type="entry name" value="7tm_7"/>
    <property type="match status" value="1"/>
</dbReference>
<dbReference type="GO" id="GO:0008049">
    <property type="term" value="P:male courtship behavior"/>
    <property type="evidence" value="ECO:0007669"/>
    <property type="project" value="TreeGrafter"/>
</dbReference>
<dbReference type="InterPro" id="IPR013604">
    <property type="entry name" value="7TM_chemorcpt"/>
</dbReference>
<evidence type="ECO:0000256" key="6">
    <source>
        <dbReference type="ARBA" id="ARBA00023170"/>
    </source>
</evidence>
<keyword evidence="10" id="KW-1185">Reference proteome</keyword>
<evidence type="ECO:0000256" key="3">
    <source>
        <dbReference type="ARBA" id="ARBA00022692"/>
    </source>
</evidence>
<reference evidence="9" key="1">
    <citation type="journal article" date="2023" name="G3 (Bethesda)">
        <title>Whole genome assemblies of Zophobas morio and Tenebrio molitor.</title>
        <authorList>
            <person name="Kaur S."/>
            <person name="Stinson S.A."/>
            <person name="diCenzo G.C."/>
        </authorList>
    </citation>
    <scope>NUCLEOTIDE SEQUENCE</scope>
    <source>
        <strain evidence="9">QUZm001</strain>
    </source>
</reference>
<dbReference type="PANTHER" id="PTHR21143:SF104">
    <property type="entry name" value="GUSTATORY RECEPTOR 8A-RELATED"/>
    <property type="match status" value="1"/>
</dbReference>
<feature type="transmembrane region" description="Helical" evidence="8">
    <location>
        <begin position="127"/>
        <end position="149"/>
    </location>
</feature>
<keyword evidence="4 8" id="KW-1133">Transmembrane helix</keyword>
<comment type="function">
    <text evidence="8">Gustatory receptor which mediates acceptance or avoidance behavior, depending on its substrates.</text>
</comment>
<protein>
    <recommendedName>
        <fullName evidence="8">Gustatory receptor</fullName>
    </recommendedName>
</protein>
<dbReference type="Proteomes" id="UP001168821">
    <property type="component" value="Unassembled WGS sequence"/>
</dbReference>
<dbReference type="PANTHER" id="PTHR21143">
    <property type="entry name" value="INVERTEBRATE GUSTATORY RECEPTOR"/>
    <property type="match status" value="1"/>
</dbReference>
<dbReference type="GO" id="GO:0005886">
    <property type="term" value="C:plasma membrane"/>
    <property type="evidence" value="ECO:0007669"/>
    <property type="project" value="UniProtKB-SubCell"/>
</dbReference>
<dbReference type="AlphaFoldDB" id="A0AA38I436"/>
<gene>
    <name evidence="9" type="ORF">Zmor_019780</name>
</gene>
<dbReference type="GO" id="GO:0050909">
    <property type="term" value="P:sensory perception of taste"/>
    <property type="evidence" value="ECO:0007669"/>
    <property type="project" value="InterPro"/>
</dbReference>
<evidence type="ECO:0000313" key="9">
    <source>
        <dbReference type="EMBL" id="KAJ3647936.1"/>
    </source>
</evidence>
<feature type="transmembrane region" description="Helical" evidence="8">
    <location>
        <begin position="12"/>
        <end position="30"/>
    </location>
</feature>
<keyword evidence="5 8" id="KW-0472">Membrane</keyword>
<comment type="similarity">
    <text evidence="8">Belongs to the insect chemoreceptor superfamily. Gustatory receptor (GR) family.</text>
</comment>
<evidence type="ECO:0000256" key="8">
    <source>
        <dbReference type="RuleBase" id="RU363108"/>
    </source>
</evidence>
<feature type="transmembrane region" description="Helical" evidence="8">
    <location>
        <begin position="266"/>
        <end position="291"/>
    </location>
</feature>
<dbReference type="GO" id="GO:0007165">
    <property type="term" value="P:signal transduction"/>
    <property type="evidence" value="ECO:0007669"/>
    <property type="project" value="UniProtKB-KW"/>
</dbReference>
<feature type="transmembrane region" description="Helical" evidence="8">
    <location>
        <begin position="161"/>
        <end position="183"/>
    </location>
</feature>
<comment type="caution">
    <text evidence="9">The sequence shown here is derived from an EMBL/GenBank/DDBJ whole genome shotgun (WGS) entry which is preliminary data.</text>
</comment>
<evidence type="ECO:0000256" key="4">
    <source>
        <dbReference type="ARBA" id="ARBA00022989"/>
    </source>
</evidence>
<feature type="transmembrane region" description="Helical" evidence="8">
    <location>
        <begin position="226"/>
        <end position="246"/>
    </location>
</feature>
<proteinExistence type="inferred from homology"/>
<dbReference type="GO" id="GO:0030425">
    <property type="term" value="C:dendrite"/>
    <property type="evidence" value="ECO:0007669"/>
    <property type="project" value="TreeGrafter"/>
</dbReference>
<evidence type="ECO:0000256" key="7">
    <source>
        <dbReference type="ARBA" id="ARBA00023224"/>
    </source>
</evidence>
<dbReference type="GO" id="GO:0007635">
    <property type="term" value="P:chemosensory behavior"/>
    <property type="evidence" value="ECO:0007669"/>
    <property type="project" value="TreeGrafter"/>
</dbReference>
<sequence length="382" mass="43990">MSTPSSKCSNFLPFLFSYLNVFLIAPRYDFTNERFHETILTKIQGCCLIFTSLILTAAAIITESVENFFGMLIPSEKILYILTSTTLLALTLTTITKSAFLDVKNWKTLLTNYQYIDKKVATRESHLYYKFVLKQIMFLVAVIYLSYGWSLSLNMPPVKVLLITPFVELYYEYLLITLLTTFVDKIRNGYSHLNASLIKWSHDPKFINEMRSLSQDYRRLGHTIDVFNDLFGYQMILIIFHCGAHAVSSLNFTLNSGRADLTDPFFFNTVCPNFCLFCFAFVNISTVVMSMSATVKESQKFLDLAYTIQDKFKLESREIEAIIKLTNYSQRFYREFSAGGFFKFSKTIIFSIIGQGATYFIITAQFNGSQFSKNCTHKSHNK</sequence>
<keyword evidence="2 8" id="KW-1003">Cell membrane</keyword>
<evidence type="ECO:0000256" key="5">
    <source>
        <dbReference type="ARBA" id="ARBA00023136"/>
    </source>
</evidence>
<organism evidence="9 10">
    <name type="scientific">Zophobas morio</name>
    <dbReference type="NCBI Taxonomy" id="2755281"/>
    <lineage>
        <taxon>Eukaryota</taxon>
        <taxon>Metazoa</taxon>
        <taxon>Ecdysozoa</taxon>
        <taxon>Arthropoda</taxon>
        <taxon>Hexapoda</taxon>
        <taxon>Insecta</taxon>
        <taxon>Pterygota</taxon>
        <taxon>Neoptera</taxon>
        <taxon>Endopterygota</taxon>
        <taxon>Coleoptera</taxon>
        <taxon>Polyphaga</taxon>
        <taxon>Cucujiformia</taxon>
        <taxon>Tenebrionidae</taxon>
        <taxon>Zophobas</taxon>
    </lineage>
</organism>
<keyword evidence="6 8" id="KW-0675">Receptor</keyword>
<dbReference type="GO" id="GO:0043025">
    <property type="term" value="C:neuronal cell body"/>
    <property type="evidence" value="ECO:0007669"/>
    <property type="project" value="TreeGrafter"/>
</dbReference>
<evidence type="ECO:0000313" key="10">
    <source>
        <dbReference type="Proteomes" id="UP001168821"/>
    </source>
</evidence>
<accession>A0AA38I436</accession>
<keyword evidence="3 8" id="KW-0812">Transmembrane</keyword>
<dbReference type="GO" id="GO:0030424">
    <property type="term" value="C:axon"/>
    <property type="evidence" value="ECO:0007669"/>
    <property type="project" value="TreeGrafter"/>
</dbReference>
<evidence type="ECO:0000256" key="2">
    <source>
        <dbReference type="ARBA" id="ARBA00022475"/>
    </source>
</evidence>
<feature type="transmembrane region" description="Helical" evidence="8">
    <location>
        <begin position="78"/>
        <end position="100"/>
    </location>
</feature>
<feature type="transmembrane region" description="Helical" evidence="8">
    <location>
        <begin position="42"/>
        <end position="62"/>
    </location>
</feature>
<name>A0AA38I436_9CUCU</name>
<keyword evidence="7 8" id="KW-0807">Transducer</keyword>
<comment type="subcellular location">
    <subcellularLocation>
        <location evidence="1 8">Cell membrane</location>
        <topology evidence="1 8">Multi-pass membrane protein</topology>
    </subcellularLocation>
</comment>
<dbReference type="EMBL" id="JALNTZ010000006">
    <property type="protein sequence ID" value="KAJ3647936.1"/>
    <property type="molecule type" value="Genomic_DNA"/>
</dbReference>
<evidence type="ECO:0000256" key="1">
    <source>
        <dbReference type="ARBA" id="ARBA00004651"/>
    </source>
</evidence>